<feature type="transmembrane region" description="Helical" evidence="1">
    <location>
        <begin position="115"/>
        <end position="137"/>
    </location>
</feature>
<protein>
    <submittedName>
        <fullName evidence="2">Uncharacterized protein</fullName>
    </submittedName>
</protein>
<accession>A0A1M6EDB2</accession>
<evidence type="ECO:0000313" key="2">
    <source>
        <dbReference type="EMBL" id="SHI83472.1"/>
    </source>
</evidence>
<dbReference type="Proteomes" id="UP000184432">
    <property type="component" value="Unassembled WGS sequence"/>
</dbReference>
<feature type="transmembrane region" description="Helical" evidence="1">
    <location>
        <begin position="30"/>
        <end position="47"/>
    </location>
</feature>
<keyword evidence="1" id="KW-0472">Membrane</keyword>
<proteinExistence type="predicted"/>
<feature type="transmembrane region" description="Helical" evidence="1">
    <location>
        <begin position="88"/>
        <end position="109"/>
    </location>
</feature>
<reference evidence="3" key="1">
    <citation type="submission" date="2016-11" db="EMBL/GenBank/DDBJ databases">
        <authorList>
            <person name="Varghese N."/>
            <person name="Submissions S."/>
        </authorList>
    </citation>
    <scope>NUCLEOTIDE SEQUENCE [LARGE SCALE GENOMIC DNA]</scope>
    <source>
        <strain evidence="3">DSM 22623</strain>
    </source>
</reference>
<dbReference type="AlphaFoldDB" id="A0A1M6EDB2"/>
<organism evidence="2 3">
    <name type="scientific">Aquimarina spongiae</name>
    <dbReference type="NCBI Taxonomy" id="570521"/>
    <lineage>
        <taxon>Bacteria</taxon>
        <taxon>Pseudomonadati</taxon>
        <taxon>Bacteroidota</taxon>
        <taxon>Flavobacteriia</taxon>
        <taxon>Flavobacteriales</taxon>
        <taxon>Flavobacteriaceae</taxon>
        <taxon>Aquimarina</taxon>
    </lineage>
</organism>
<feature type="transmembrane region" description="Helical" evidence="1">
    <location>
        <begin position="59"/>
        <end position="76"/>
    </location>
</feature>
<sequence>MYATILAELITAVIGTLYYKKYKGTKLKHFILYLWYTAINEIVVGLYLKRYLEIEWGDLLYNLYYIISFIYFLTLFRNYLMIKKNKRVVHTFLITYIILLVINGFYQNYIYELQIIPYIAASSFLVVTIFLYFIEILNSEKVLNVRKNLLFWISIGLLLYHIGNIPFRILRNYYSDITDATVSFLLGVFLTIIMNICFIIGFIWSDKKQLY</sequence>
<keyword evidence="1" id="KW-0812">Transmembrane</keyword>
<dbReference type="EMBL" id="FQYP01000003">
    <property type="protein sequence ID" value="SHI83472.1"/>
    <property type="molecule type" value="Genomic_DNA"/>
</dbReference>
<keyword evidence="1" id="KW-1133">Transmembrane helix</keyword>
<keyword evidence="3" id="KW-1185">Reference proteome</keyword>
<dbReference type="STRING" id="570521.SAMN04488508_103355"/>
<evidence type="ECO:0000313" key="3">
    <source>
        <dbReference type="Proteomes" id="UP000184432"/>
    </source>
</evidence>
<name>A0A1M6EDB2_9FLAO</name>
<feature type="transmembrane region" description="Helical" evidence="1">
    <location>
        <begin position="182"/>
        <end position="204"/>
    </location>
</feature>
<gene>
    <name evidence="2" type="ORF">SAMN04488508_103355</name>
</gene>
<evidence type="ECO:0000256" key="1">
    <source>
        <dbReference type="SAM" id="Phobius"/>
    </source>
</evidence>
<feature type="transmembrane region" description="Helical" evidence="1">
    <location>
        <begin position="149"/>
        <end position="170"/>
    </location>
</feature>